<name>A0ACB8E5F7_9SAUR</name>
<organism evidence="1 2">
    <name type="scientific">Sphaerodactylus townsendi</name>
    <dbReference type="NCBI Taxonomy" id="933632"/>
    <lineage>
        <taxon>Eukaryota</taxon>
        <taxon>Metazoa</taxon>
        <taxon>Chordata</taxon>
        <taxon>Craniata</taxon>
        <taxon>Vertebrata</taxon>
        <taxon>Euteleostomi</taxon>
        <taxon>Lepidosauria</taxon>
        <taxon>Squamata</taxon>
        <taxon>Bifurcata</taxon>
        <taxon>Gekkota</taxon>
        <taxon>Sphaerodactylidae</taxon>
        <taxon>Sphaerodactylus</taxon>
    </lineage>
</organism>
<sequence length="104" mass="11957">MVASKDTGRPCFHGCQQCVVHAIQPQSYMQATLCVTKEITRGSSRRHANAGNALGLIWHQVHSTVIQDRQRLRMYLHNHVQPCYLKCQELNWGFCRAKSDVLRH</sequence>
<gene>
    <name evidence="1" type="ORF">K3G42_004611</name>
</gene>
<evidence type="ECO:0000313" key="2">
    <source>
        <dbReference type="Proteomes" id="UP000827872"/>
    </source>
</evidence>
<dbReference type="Proteomes" id="UP000827872">
    <property type="component" value="Linkage Group LG17"/>
</dbReference>
<accession>A0ACB8E5F7</accession>
<protein>
    <submittedName>
        <fullName evidence="1">Uncharacterized protein</fullName>
    </submittedName>
</protein>
<dbReference type="EMBL" id="CM037630">
    <property type="protein sequence ID" value="KAH7987407.1"/>
    <property type="molecule type" value="Genomic_DNA"/>
</dbReference>
<evidence type="ECO:0000313" key="1">
    <source>
        <dbReference type="EMBL" id="KAH7987407.1"/>
    </source>
</evidence>
<reference evidence="1" key="1">
    <citation type="submission" date="2021-08" db="EMBL/GenBank/DDBJ databases">
        <title>The first chromosome-level gecko genome reveals the dynamic sex chromosomes of Neotropical dwarf geckos (Sphaerodactylidae: Sphaerodactylus).</title>
        <authorList>
            <person name="Pinto B.J."/>
            <person name="Keating S.E."/>
            <person name="Gamble T."/>
        </authorList>
    </citation>
    <scope>NUCLEOTIDE SEQUENCE</scope>
    <source>
        <strain evidence="1">TG3544</strain>
    </source>
</reference>
<comment type="caution">
    <text evidence="1">The sequence shown here is derived from an EMBL/GenBank/DDBJ whole genome shotgun (WGS) entry which is preliminary data.</text>
</comment>
<keyword evidence="2" id="KW-1185">Reference proteome</keyword>
<proteinExistence type="predicted"/>